<reference evidence="4 5" key="1">
    <citation type="submission" date="2019-09" db="EMBL/GenBank/DDBJ databases">
        <title>Pimelobacter sp. isolated from Paulinella.</title>
        <authorList>
            <person name="Jeong S.E."/>
        </authorList>
    </citation>
    <scope>NUCLEOTIDE SEQUENCE [LARGE SCALE GENOMIC DNA]</scope>
    <source>
        <strain evidence="4 5">Pch-N</strain>
    </source>
</reference>
<dbReference type="SUPFAM" id="SSF46689">
    <property type="entry name" value="Homeodomain-like"/>
    <property type="match status" value="1"/>
</dbReference>
<feature type="domain" description="HTH tetR-type" evidence="3">
    <location>
        <begin position="19"/>
        <end position="79"/>
    </location>
</feature>
<gene>
    <name evidence="4" type="ORF">F9L07_15210</name>
</gene>
<dbReference type="EMBL" id="WBVM01000001">
    <property type="protein sequence ID" value="KAB2813042.1"/>
    <property type="molecule type" value="Genomic_DNA"/>
</dbReference>
<protein>
    <submittedName>
        <fullName evidence="4">TetR/AcrR family transcriptional regulator</fullName>
    </submittedName>
</protein>
<proteinExistence type="predicted"/>
<keyword evidence="1 2" id="KW-0238">DNA-binding</keyword>
<evidence type="ECO:0000259" key="3">
    <source>
        <dbReference type="PROSITE" id="PS50977"/>
    </source>
</evidence>
<dbReference type="PROSITE" id="PS50977">
    <property type="entry name" value="HTH_TETR_2"/>
    <property type="match status" value="1"/>
</dbReference>
<dbReference type="Gene3D" id="1.10.357.10">
    <property type="entry name" value="Tetracycline Repressor, domain 2"/>
    <property type="match status" value="1"/>
</dbReference>
<feature type="DNA-binding region" description="H-T-H motif" evidence="2">
    <location>
        <begin position="42"/>
        <end position="61"/>
    </location>
</feature>
<name>A0A7J5E434_NOCSI</name>
<dbReference type="InterPro" id="IPR001647">
    <property type="entry name" value="HTH_TetR"/>
</dbReference>
<evidence type="ECO:0000313" key="4">
    <source>
        <dbReference type="EMBL" id="KAB2813042.1"/>
    </source>
</evidence>
<dbReference type="AlphaFoldDB" id="A0A7J5E434"/>
<evidence type="ECO:0000256" key="1">
    <source>
        <dbReference type="ARBA" id="ARBA00023125"/>
    </source>
</evidence>
<evidence type="ECO:0000313" key="5">
    <source>
        <dbReference type="Proteomes" id="UP000449906"/>
    </source>
</evidence>
<evidence type="ECO:0000256" key="2">
    <source>
        <dbReference type="PROSITE-ProRule" id="PRU00335"/>
    </source>
</evidence>
<dbReference type="GO" id="GO:0003677">
    <property type="term" value="F:DNA binding"/>
    <property type="evidence" value="ECO:0007669"/>
    <property type="project" value="UniProtKB-UniRule"/>
</dbReference>
<accession>A0A7J5E434</accession>
<organism evidence="4 5">
    <name type="scientific">Nocardioides simplex</name>
    <name type="common">Arthrobacter simplex</name>
    <dbReference type="NCBI Taxonomy" id="2045"/>
    <lineage>
        <taxon>Bacteria</taxon>
        <taxon>Bacillati</taxon>
        <taxon>Actinomycetota</taxon>
        <taxon>Actinomycetes</taxon>
        <taxon>Propionibacteriales</taxon>
        <taxon>Nocardioidaceae</taxon>
        <taxon>Pimelobacter</taxon>
    </lineage>
</organism>
<sequence length="215" mass="23008">MRVRVARTYDNSARAQAAQRTRAGIVATAQELLLDGGYAAMTVASLAAAAGVSPQTVYNSVGGKAAVVKAVYDQMMAGDDAEDAMSGRPEFRALFEVADRPAFAHAYAGWVRLLSGRVGPLLGALLAYGTDATLADLVATIEQERYVGTTHAITGLRDRIGLPDQHAGEQGLTRLIDAVWTLNSPDCYDRLVRRRGWSPEEYEAWLAGQLVALLG</sequence>
<dbReference type="Proteomes" id="UP000449906">
    <property type="component" value="Unassembled WGS sequence"/>
</dbReference>
<comment type="caution">
    <text evidence="4">The sequence shown here is derived from an EMBL/GenBank/DDBJ whole genome shotgun (WGS) entry which is preliminary data.</text>
</comment>
<dbReference type="InterPro" id="IPR009057">
    <property type="entry name" value="Homeodomain-like_sf"/>
</dbReference>
<dbReference type="Pfam" id="PF00440">
    <property type="entry name" value="TetR_N"/>
    <property type="match status" value="1"/>
</dbReference>